<dbReference type="EMBL" id="JANBPU010000321">
    <property type="protein sequence ID" value="KAJ1912692.1"/>
    <property type="molecule type" value="Genomic_DNA"/>
</dbReference>
<sequence>MESTVYATLANALSSDPNVRMPAEQELKQFENQHEEYPAALSSIAIADQCEFAARQLSLVLLKTYISKHWNMAVESYEEGNLVPSPQIKSRIREQIFSLLTTTTSTSTDIGNDQTKILKKLKSAAAYVISNMARYDWPDEWPTLFDQLLHLLRQENNIDQVQSAIRVFNEWIQRNMTEDHAPQLYNLLGELKRIVANQNGQYPANIRATAINVYTECLEILCTAFPESQPGVAGSTETTTSITPDQSAFVVTEWSAIIFDILRQPITLGPNSNIGIKVEAARAVTIYLQGFGDLVKPLCKELLEITWNELQWILPRYEAEYIHDQDIPEEESLIYTNLDGDQVGVDHYVYGLFDNISRLSRKKHLRNIFVIQKEEIDGTTNGKKKVVPVEPTAFTIEFVSLLISFCQITTDMGEEWENDIDLYIADEDEEGFSFNVRVAAQEALVGLEMGLGKIAIQTIISACFKCFEKCKHIHQNGSGDINSWWKLAEAGLLVLGTLANDIIEMAKTNPEKAQQLNMPWLLDNILMPLSQQNLLPFGQGRVFIFSSQFSKAIPSNIGVSILQAASNIGGTNNSGSNSEGGHPVVWVSALRACGNFCRYMDPELVKPYIPSIVENSAKLLMQLSEDSLHISLDAFYLAIKVDTDTTAQMEPIIGPLILDIWKKYPADAWITGMIADIFGVLASNPKCNEAFHQRALPAIGEAIVGGEENAGACESAIDLLASLIGGLPSPLPQGYVQTVFPPLIKVLLGAEDHAILQNGEICLKKLIIKDVNQIAEWRDEQNVTGLDYILRFITMLLQPHGSESVALFVGDLVCKLVQRGSQYITGNVMITLIDIMTARLETARTSSFISSLLPFYAHLIANHPADVVNALENWTPREPANQGTDQATGQPRTGLDILMPAWCDNHKDIRGYYYTKTAAIALCKLFELDNPKLDSILVNGDLVPHPATKGRIVTRSLAKRAPDQYTRIPARVKIVKLIFGEISTNIEALYSKGGSAVGDMPGSNGGGNESDGWEDFDDEYGGGDCEDLDDELALLSDMIDGTGNFRSMMLGESEGEDSEEEYEQTVLKDDPIYNTDINQYLREFVRHSVNSNAKGFTDPRFLAHFTSQEKEIVQKIMDNQ</sequence>
<comment type="subcellular location">
    <subcellularLocation>
        <location evidence="1">Nucleus</location>
    </subcellularLocation>
</comment>
<evidence type="ECO:0000259" key="5">
    <source>
        <dbReference type="PROSITE" id="PS50166"/>
    </source>
</evidence>
<dbReference type="Pfam" id="PF03810">
    <property type="entry name" value="IBN_N"/>
    <property type="match status" value="1"/>
</dbReference>
<protein>
    <recommendedName>
        <fullName evidence="5">Importin N-terminal domain-containing protein</fullName>
    </recommendedName>
</protein>
<dbReference type="SUPFAM" id="SSF48371">
    <property type="entry name" value="ARM repeat"/>
    <property type="match status" value="1"/>
</dbReference>
<comment type="caution">
    <text evidence="6">The sequence shown here is derived from an EMBL/GenBank/DDBJ whole genome shotgun (WGS) entry which is preliminary data.</text>
</comment>
<dbReference type="GO" id="GO:0005829">
    <property type="term" value="C:cytosol"/>
    <property type="evidence" value="ECO:0007669"/>
    <property type="project" value="TreeGrafter"/>
</dbReference>
<gene>
    <name evidence="6" type="ORF">H4219_005505</name>
</gene>
<dbReference type="PANTHER" id="PTHR10997">
    <property type="entry name" value="IMPORTIN-7, 8, 11"/>
    <property type="match status" value="1"/>
</dbReference>
<dbReference type="GO" id="GO:0006606">
    <property type="term" value="P:protein import into nucleus"/>
    <property type="evidence" value="ECO:0007669"/>
    <property type="project" value="TreeGrafter"/>
</dbReference>
<keyword evidence="7" id="KW-1185">Reference proteome</keyword>
<evidence type="ECO:0000256" key="3">
    <source>
        <dbReference type="ARBA" id="ARBA00022927"/>
    </source>
</evidence>
<evidence type="ECO:0000256" key="1">
    <source>
        <dbReference type="ARBA" id="ARBA00004123"/>
    </source>
</evidence>
<dbReference type="InterPro" id="IPR056840">
    <property type="entry name" value="HEAT_IPO9_central"/>
</dbReference>
<accession>A0A9W7ZTE1</accession>
<dbReference type="SMART" id="SM00913">
    <property type="entry name" value="IBN_N"/>
    <property type="match status" value="1"/>
</dbReference>
<reference evidence="6" key="1">
    <citation type="submission" date="2022-07" db="EMBL/GenBank/DDBJ databases">
        <title>Phylogenomic reconstructions and comparative analyses of Kickxellomycotina fungi.</title>
        <authorList>
            <person name="Reynolds N.K."/>
            <person name="Stajich J.E."/>
            <person name="Barry K."/>
            <person name="Grigoriev I.V."/>
            <person name="Crous P."/>
            <person name="Smith M.E."/>
        </authorList>
    </citation>
    <scope>NUCLEOTIDE SEQUENCE</scope>
    <source>
        <strain evidence="6">NBRC 100468</strain>
    </source>
</reference>
<dbReference type="AlphaFoldDB" id="A0A9W7ZTE1"/>
<dbReference type="Gene3D" id="1.25.10.10">
    <property type="entry name" value="Leucine-rich Repeat Variant"/>
    <property type="match status" value="1"/>
</dbReference>
<dbReference type="PROSITE" id="PS50166">
    <property type="entry name" value="IMPORTIN_B_NT"/>
    <property type="match status" value="1"/>
</dbReference>
<evidence type="ECO:0000313" key="6">
    <source>
        <dbReference type="EMBL" id="KAJ1912692.1"/>
    </source>
</evidence>
<dbReference type="InterPro" id="IPR011989">
    <property type="entry name" value="ARM-like"/>
</dbReference>
<name>A0A9W7ZTE1_9FUNG</name>
<dbReference type="InterPro" id="IPR001494">
    <property type="entry name" value="Importin-beta_N"/>
</dbReference>
<evidence type="ECO:0000256" key="4">
    <source>
        <dbReference type="ARBA" id="ARBA00023242"/>
    </source>
</evidence>
<dbReference type="PANTHER" id="PTHR10997:SF9">
    <property type="entry name" value="IMPORTIN-9"/>
    <property type="match status" value="1"/>
</dbReference>
<dbReference type="Pfam" id="PF25018">
    <property type="entry name" value="HEAT_IPO9_c"/>
    <property type="match status" value="1"/>
</dbReference>
<keyword evidence="3" id="KW-0653">Protein transport</keyword>
<organism evidence="6 7">
    <name type="scientific">Mycoemilia scoparia</name>
    <dbReference type="NCBI Taxonomy" id="417184"/>
    <lineage>
        <taxon>Eukaryota</taxon>
        <taxon>Fungi</taxon>
        <taxon>Fungi incertae sedis</taxon>
        <taxon>Zoopagomycota</taxon>
        <taxon>Kickxellomycotina</taxon>
        <taxon>Kickxellomycetes</taxon>
        <taxon>Kickxellales</taxon>
        <taxon>Kickxellaceae</taxon>
        <taxon>Mycoemilia</taxon>
    </lineage>
</organism>
<dbReference type="OrthoDB" id="431626at2759"/>
<dbReference type="GO" id="GO:0005635">
    <property type="term" value="C:nuclear envelope"/>
    <property type="evidence" value="ECO:0007669"/>
    <property type="project" value="TreeGrafter"/>
</dbReference>
<dbReference type="Proteomes" id="UP001150538">
    <property type="component" value="Unassembled WGS sequence"/>
</dbReference>
<proteinExistence type="predicted"/>
<keyword evidence="2" id="KW-0813">Transport</keyword>
<keyword evidence="4" id="KW-0539">Nucleus</keyword>
<dbReference type="InterPro" id="IPR016024">
    <property type="entry name" value="ARM-type_fold"/>
</dbReference>
<feature type="domain" description="Importin N-terminal" evidence="5">
    <location>
        <begin position="23"/>
        <end position="102"/>
    </location>
</feature>
<evidence type="ECO:0000313" key="7">
    <source>
        <dbReference type="Proteomes" id="UP001150538"/>
    </source>
</evidence>
<evidence type="ECO:0000256" key="2">
    <source>
        <dbReference type="ARBA" id="ARBA00022448"/>
    </source>
</evidence>
<dbReference type="GO" id="GO:0031267">
    <property type="term" value="F:small GTPase binding"/>
    <property type="evidence" value="ECO:0007669"/>
    <property type="project" value="InterPro"/>
</dbReference>